<dbReference type="InterPro" id="IPR029069">
    <property type="entry name" value="HotDog_dom_sf"/>
</dbReference>
<organism evidence="3 4">
    <name type="scientific">Hortaea werneckii</name>
    <name type="common">Black yeast</name>
    <name type="synonym">Cladosporium werneckii</name>
    <dbReference type="NCBI Taxonomy" id="91943"/>
    <lineage>
        <taxon>Eukaryota</taxon>
        <taxon>Fungi</taxon>
        <taxon>Dikarya</taxon>
        <taxon>Ascomycota</taxon>
        <taxon>Pezizomycotina</taxon>
        <taxon>Dothideomycetes</taxon>
        <taxon>Dothideomycetidae</taxon>
        <taxon>Mycosphaerellales</taxon>
        <taxon>Teratosphaeriaceae</taxon>
        <taxon>Hortaea</taxon>
    </lineage>
</organism>
<dbReference type="Pfam" id="PF20789">
    <property type="entry name" value="4HBT_3C"/>
    <property type="match status" value="1"/>
</dbReference>
<dbReference type="InterPro" id="IPR049449">
    <property type="entry name" value="TesB_ACOT8-like_N"/>
</dbReference>
<name>A0A3M7G923_HORWE</name>
<dbReference type="EMBL" id="QWIQ01000259">
    <property type="protein sequence ID" value="RMY97628.1"/>
    <property type="molecule type" value="Genomic_DNA"/>
</dbReference>
<evidence type="ECO:0000259" key="2">
    <source>
        <dbReference type="Pfam" id="PF20789"/>
    </source>
</evidence>
<evidence type="ECO:0000313" key="4">
    <source>
        <dbReference type="Proteomes" id="UP000281468"/>
    </source>
</evidence>
<comment type="caution">
    <text evidence="3">The sequence shown here is derived from an EMBL/GenBank/DDBJ whole genome shotgun (WGS) entry which is preliminary data.</text>
</comment>
<dbReference type="SUPFAM" id="SSF54637">
    <property type="entry name" value="Thioesterase/thiol ester dehydrase-isomerase"/>
    <property type="match status" value="1"/>
</dbReference>
<dbReference type="PANTHER" id="PTHR38110">
    <property type="entry name" value="CHROMOSOME 23, WHOLE GENOME SHOTGUN SEQUENCE"/>
    <property type="match status" value="1"/>
</dbReference>
<reference evidence="3 4" key="1">
    <citation type="journal article" date="2018" name="BMC Genomics">
        <title>Genomic evidence for intraspecific hybridization in a clonal and extremely halotolerant yeast.</title>
        <authorList>
            <person name="Gostincar C."/>
            <person name="Stajich J.E."/>
            <person name="Zupancic J."/>
            <person name="Zalar P."/>
            <person name="Gunde-Cimerman N."/>
        </authorList>
    </citation>
    <scope>NUCLEOTIDE SEQUENCE [LARGE SCALE GENOMIC DNA]</scope>
    <source>
        <strain evidence="3 4">EXF-171</strain>
    </source>
</reference>
<dbReference type="InterPro" id="IPR042171">
    <property type="entry name" value="Acyl-CoA_hotdog"/>
</dbReference>
<feature type="domain" description="Acyl-CoA thioesterase-like N-terminal HotDog" evidence="1">
    <location>
        <begin position="78"/>
        <end position="166"/>
    </location>
</feature>
<proteinExistence type="predicted"/>
<dbReference type="Proteomes" id="UP000281468">
    <property type="component" value="Unassembled WGS sequence"/>
</dbReference>
<evidence type="ECO:0000313" key="3">
    <source>
        <dbReference type="EMBL" id="RMY97628.1"/>
    </source>
</evidence>
<dbReference type="AlphaFoldDB" id="A0A3M7G923"/>
<protein>
    <submittedName>
        <fullName evidence="3">Uncharacterized protein</fullName>
    </submittedName>
</protein>
<evidence type="ECO:0000259" key="1">
    <source>
        <dbReference type="Pfam" id="PF13622"/>
    </source>
</evidence>
<gene>
    <name evidence="3" type="ORF">D0862_07964</name>
</gene>
<accession>A0A3M7G923</accession>
<sequence>MKGTDVFSKQHAQIALPPRNLGSYRGIIGYLEGSLVASRNTMLTASRTLDFILSYTMTLANATAVQQVDSHTYSANFQDGWTIGTVPHGGYVTATFQQVVRKHFETTLRKQQQPHTITLHLDFLRRTQLGPATFKVIDKKLGRQTSIVHVTLTQDDREEVVGYITNSNIEKEDGASFPTGWNITPPPPPENVSKLDTDTDVIWGERAEMPFADFRGATKQIRTWFPRQGQHELSIVDMWTCLKEPSSRFTNESLGFVADMFPQIIENHTLGFDCYSVEFERQNSKEQQKKLMKGKATMWYPTLLLNLDVKKALPAEGVKFLFVRVQSKMIKNGRYDLEIIIKDAEGDLVALSHHVVLAVSAERNTAARRKVGSECAEAKL</sequence>
<dbReference type="Gene3D" id="2.40.160.210">
    <property type="entry name" value="Acyl-CoA thioesterase, double hotdog domain"/>
    <property type="match status" value="2"/>
</dbReference>
<dbReference type="PANTHER" id="PTHR38110:SF1">
    <property type="entry name" value="THIOESTERASE DOMAIN-CONTAINING PROTEIN"/>
    <property type="match status" value="1"/>
</dbReference>
<dbReference type="InterPro" id="IPR049450">
    <property type="entry name" value="ACOT8-like_C"/>
</dbReference>
<dbReference type="InterPro" id="IPR052389">
    <property type="entry name" value="Sec_Metab_Biosynth-Assoc"/>
</dbReference>
<feature type="domain" description="Acyl-CoA thioesterase-like C-terminal" evidence="2">
    <location>
        <begin position="224"/>
        <end position="357"/>
    </location>
</feature>
<dbReference type="Pfam" id="PF13622">
    <property type="entry name" value="4HBT_3"/>
    <property type="match status" value="1"/>
</dbReference>